<feature type="transmembrane region" description="Helical" evidence="6">
    <location>
        <begin position="134"/>
        <end position="152"/>
    </location>
</feature>
<gene>
    <name evidence="7" type="ORF">GCM10009665_39560</name>
</gene>
<keyword evidence="2" id="KW-1003">Cell membrane</keyword>
<keyword evidence="4 6" id="KW-1133">Transmembrane helix</keyword>
<keyword evidence="3 6" id="KW-0812">Transmembrane</keyword>
<reference evidence="8" key="1">
    <citation type="journal article" date="2019" name="Int. J. Syst. Evol. Microbiol.">
        <title>The Global Catalogue of Microorganisms (GCM) 10K type strain sequencing project: providing services to taxonomists for standard genome sequencing and annotation.</title>
        <authorList>
            <consortium name="The Broad Institute Genomics Platform"/>
            <consortium name="The Broad Institute Genome Sequencing Center for Infectious Disease"/>
            <person name="Wu L."/>
            <person name="Ma J."/>
        </authorList>
    </citation>
    <scope>NUCLEOTIDE SEQUENCE [LARGE SCALE GENOMIC DNA]</scope>
    <source>
        <strain evidence="8">JCM 13004</strain>
    </source>
</reference>
<evidence type="ECO:0000313" key="7">
    <source>
        <dbReference type="EMBL" id="GAA1244794.1"/>
    </source>
</evidence>
<sequence length="268" mass="28964">MRRLRRSARVSRERYAGSSARALRDRLRSAHVVNRAMVLAATLLLCFFPFVIITNALAGRTAVLGLVRRLGLDQQAAAEVNGLFAASTTTDNAVSGASSVFFVLGGIAGISALQELYQELFALPGRGARDLPHRVAGLAVVMGGAVLSAWLVPHLRHAGGPALLGVVGLPSLVAFWWLLVWILLAGRIPWRELFPSACATGGYYYGMAVVFSFTASDMITSNSRKYGAIGVVFAVMSWLIAIGVVVILGAVTGIVWRERERERERKRE</sequence>
<dbReference type="InterPro" id="IPR017039">
    <property type="entry name" value="Virul_fac_BrkB"/>
</dbReference>
<evidence type="ECO:0008006" key="9">
    <source>
        <dbReference type="Google" id="ProtNLM"/>
    </source>
</evidence>
<dbReference type="Pfam" id="PF03631">
    <property type="entry name" value="Virul_fac_BrkB"/>
    <property type="match status" value="1"/>
</dbReference>
<evidence type="ECO:0000256" key="2">
    <source>
        <dbReference type="ARBA" id="ARBA00022475"/>
    </source>
</evidence>
<evidence type="ECO:0000256" key="6">
    <source>
        <dbReference type="SAM" id="Phobius"/>
    </source>
</evidence>
<protein>
    <recommendedName>
        <fullName evidence="9">YihY family inner membrane protein</fullName>
    </recommendedName>
</protein>
<dbReference type="Proteomes" id="UP001500037">
    <property type="component" value="Unassembled WGS sequence"/>
</dbReference>
<proteinExistence type="predicted"/>
<evidence type="ECO:0000256" key="3">
    <source>
        <dbReference type="ARBA" id="ARBA00022692"/>
    </source>
</evidence>
<feature type="transmembrane region" description="Helical" evidence="6">
    <location>
        <begin position="226"/>
        <end position="256"/>
    </location>
</feature>
<dbReference type="EMBL" id="BAAALF010000069">
    <property type="protein sequence ID" value="GAA1244794.1"/>
    <property type="molecule type" value="Genomic_DNA"/>
</dbReference>
<accession>A0ABP4GZC5</accession>
<feature type="transmembrane region" description="Helical" evidence="6">
    <location>
        <begin position="193"/>
        <end position="214"/>
    </location>
</feature>
<evidence type="ECO:0000256" key="4">
    <source>
        <dbReference type="ARBA" id="ARBA00022989"/>
    </source>
</evidence>
<evidence type="ECO:0000313" key="8">
    <source>
        <dbReference type="Proteomes" id="UP001500037"/>
    </source>
</evidence>
<comment type="caution">
    <text evidence="7">The sequence shown here is derived from an EMBL/GenBank/DDBJ whole genome shotgun (WGS) entry which is preliminary data.</text>
</comment>
<organism evidence="7 8">
    <name type="scientific">Kitasatospora nipponensis</name>
    <dbReference type="NCBI Taxonomy" id="258049"/>
    <lineage>
        <taxon>Bacteria</taxon>
        <taxon>Bacillati</taxon>
        <taxon>Actinomycetota</taxon>
        <taxon>Actinomycetes</taxon>
        <taxon>Kitasatosporales</taxon>
        <taxon>Streptomycetaceae</taxon>
        <taxon>Kitasatospora</taxon>
    </lineage>
</organism>
<evidence type="ECO:0000256" key="5">
    <source>
        <dbReference type="ARBA" id="ARBA00023136"/>
    </source>
</evidence>
<keyword evidence="8" id="KW-1185">Reference proteome</keyword>
<keyword evidence="5 6" id="KW-0472">Membrane</keyword>
<feature type="transmembrane region" description="Helical" evidence="6">
    <location>
        <begin position="93"/>
        <end position="113"/>
    </location>
</feature>
<evidence type="ECO:0000256" key="1">
    <source>
        <dbReference type="ARBA" id="ARBA00004651"/>
    </source>
</evidence>
<name>A0ABP4GZC5_9ACTN</name>
<dbReference type="RefSeq" id="WP_344443084.1">
    <property type="nucleotide sequence ID" value="NZ_BAAALF010000069.1"/>
</dbReference>
<comment type="subcellular location">
    <subcellularLocation>
        <location evidence="1">Cell membrane</location>
        <topology evidence="1">Multi-pass membrane protein</topology>
    </subcellularLocation>
</comment>
<feature type="transmembrane region" description="Helical" evidence="6">
    <location>
        <begin position="164"/>
        <end position="186"/>
    </location>
</feature>